<evidence type="ECO:0000313" key="2">
    <source>
        <dbReference type="EMBL" id="EAY21832.1"/>
    </source>
</evidence>
<evidence type="ECO:0000256" key="1">
    <source>
        <dbReference type="SAM" id="MobiDB-lite"/>
    </source>
</evidence>
<feature type="region of interest" description="Disordered" evidence="1">
    <location>
        <begin position="134"/>
        <end position="158"/>
    </location>
</feature>
<dbReference type="EMBL" id="DS113187">
    <property type="protein sequence ID" value="EAY21832.1"/>
    <property type="molecule type" value="Genomic_DNA"/>
</dbReference>
<feature type="region of interest" description="Disordered" evidence="1">
    <location>
        <begin position="18"/>
        <end position="47"/>
    </location>
</feature>
<dbReference type="VEuPathDB" id="TrichDB:TVAGG3_0957970"/>
<dbReference type="AlphaFoldDB" id="A2DC95"/>
<protein>
    <submittedName>
        <fullName evidence="2">Uncharacterized protein</fullName>
    </submittedName>
</protein>
<dbReference type="VEuPathDB" id="TrichDB:TVAG_248910"/>
<dbReference type="SMR" id="A2DC95"/>
<gene>
    <name evidence="2" type="ORF">TVAG_248910</name>
</gene>
<accession>A2DC95</accession>
<proteinExistence type="predicted"/>
<dbReference type="InParanoid" id="A2DC95"/>
<feature type="region of interest" description="Disordered" evidence="1">
    <location>
        <begin position="65"/>
        <end position="100"/>
    </location>
</feature>
<reference evidence="2" key="2">
    <citation type="journal article" date="2007" name="Science">
        <title>Draft genome sequence of the sexually transmitted pathogen Trichomonas vaginalis.</title>
        <authorList>
            <person name="Carlton J.M."/>
            <person name="Hirt R.P."/>
            <person name="Silva J.C."/>
            <person name="Delcher A.L."/>
            <person name="Schatz M."/>
            <person name="Zhao Q."/>
            <person name="Wortman J.R."/>
            <person name="Bidwell S.L."/>
            <person name="Alsmark U.C.M."/>
            <person name="Besteiro S."/>
            <person name="Sicheritz-Ponten T."/>
            <person name="Noel C.J."/>
            <person name="Dacks J.B."/>
            <person name="Foster P.G."/>
            <person name="Simillion C."/>
            <person name="Van de Peer Y."/>
            <person name="Miranda-Saavedra D."/>
            <person name="Barton G.J."/>
            <person name="Westrop G.D."/>
            <person name="Mueller S."/>
            <person name="Dessi D."/>
            <person name="Fiori P.L."/>
            <person name="Ren Q."/>
            <person name="Paulsen I."/>
            <person name="Zhang H."/>
            <person name="Bastida-Corcuera F.D."/>
            <person name="Simoes-Barbosa A."/>
            <person name="Brown M.T."/>
            <person name="Hayes R.D."/>
            <person name="Mukherjee M."/>
            <person name="Okumura C.Y."/>
            <person name="Schneider R."/>
            <person name="Smith A.J."/>
            <person name="Vanacova S."/>
            <person name="Villalvazo M."/>
            <person name="Haas B.J."/>
            <person name="Pertea M."/>
            <person name="Feldblyum T.V."/>
            <person name="Utterback T.R."/>
            <person name="Shu C.L."/>
            <person name="Osoegawa K."/>
            <person name="de Jong P.J."/>
            <person name="Hrdy I."/>
            <person name="Horvathova L."/>
            <person name="Zubacova Z."/>
            <person name="Dolezal P."/>
            <person name="Malik S.B."/>
            <person name="Logsdon J.M. Jr."/>
            <person name="Henze K."/>
            <person name="Gupta A."/>
            <person name="Wang C.C."/>
            <person name="Dunne R.L."/>
            <person name="Upcroft J.A."/>
            <person name="Upcroft P."/>
            <person name="White O."/>
            <person name="Salzberg S.L."/>
            <person name="Tang P."/>
            <person name="Chiu C.-H."/>
            <person name="Lee Y.-S."/>
            <person name="Embley T.M."/>
            <person name="Coombs G.H."/>
            <person name="Mottram J.C."/>
            <person name="Tachezy J."/>
            <person name="Fraser-Liggett C.M."/>
            <person name="Johnson P.J."/>
        </authorList>
    </citation>
    <scope>NUCLEOTIDE SEQUENCE [LARGE SCALE GENOMIC DNA]</scope>
    <source>
        <strain evidence="2">G3</strain>
    </source>
</reference>
<dbReference type="KEGG" id="tva:5467403"/>
<evidence type="ECO:0000313" key="3">
    <source>
        <dbReference type="Proteomes" id="UP000001542"/>
    </source>
</evidence>
<reference evidence="2" key="1">
    <citation type="submission" date="2006-10" db="EMBL/GenBank/DDBJ databases">
        <authorList>
            <person name="Amadeo P."/>
            <person name="Zhao Q."/>
            <person name="Wortman J."/>
            <person name="Fraser-Liggett C."/>
            <person name="Carlton J."/>
        </authorList>
    </citation>
    <scope>NUCLEOTIDE SEQUENCE</scope>
    <source>
        <strain evidence="2">G3</strain>
    </source>
</reference>
<feature type="region of interest" description="Disordered" evidence="1">
    <location>
        <begin position="110"/>
        <end position="129"/>
    </location>
</feature>
<dbReference type="Proteomes" id="UP000001542">
    <property type="component" value="Unassembled WGS sequence"/>
</dbReference>
<name>A2DC95_TRIV3</name>
<feature type="compositionally biased region" description="Low complexity" evidence="1">
    <location>
        <begin position="65"/>
        <end position="79"/>
    </location>
</feature>
<dbReference type="RefSeq" id="XP_001582818.1">
    <property type="nucleotide sequence ID" value="XM_001582768.1"/>
</dbReference>
<organism evidence="2 3">
    <name type="scientific">Trichomonas vaginalis (strain ATCC PRA-98 / G3)</name>
    <dbReference type="NCBI Taxonomy" id="412133"/>
    <lineage>
        <taxon>Eukaryota</taxon>
        <taxon>Metamonada</taxon>
        <taxon>Parabasalia</taxon>
        <taxon>Trichomonadida</taxon>
        <taxon>Trichomonadidae</taxon>
        <taxon>Trichomonas</taxon>
    </lineage>
</organism>
<keyword evidence="3" id="KW-1185">Reference proteome</keyword>
<feature type="compositionally biased region" description="Basic and acidic residues" evidence="1">
    <location>
        <begin position="29"/>
        <end position="45"/>
    </location>
</feature>
<sequence length="217" mass="25256">MRRRKVNVIQLPVENIESKTIPESISEVSHPKDEDSNAQKPDNDGKASINFAKMNLKFFAQQTNASYSSSISSTNQTKNESTSETKNDKEDSETPQETSELQHLFSQKYHDYDNPNFIGPKPNPETLKNDIQNETKSKEPVIEIDPHKNEKSTERKSLQELDEDEELENFDFGKLFIQEGERMIVDNFFGKKQKRTVVDWYPSRLLKKRFCEYITQN</sequence>